<feature type="transmembrane region" description="Helical" evidence="1">
    <location>
        <begin position="148"/>
        <end position="168"/>
    </location>
</feature>
<dbReference type="Proteomes" id="UP000007812">
    <property type="component" value="Chromosome"/>
</dbReference>
<dbReference type="eggNOG" id="arCOG03778">
    <property type="taxonomic scope" value="Archaea"/>
</dbReference>
<gene>
    <name evidence="2" type="ordered locus">Mcup_1167</name>
</gene>
<protein>
    <submittedName>
        <fullName evidence="2">Uncharacterized protein</fullName>
    </submittedName>
</protein>
<organism evidence="2 3">
    <name type="scientific">Metallosphaera cuprina (strain Ar-4)</name>
    <dbReference type="NCBI Taxonomy" id="1006006"/>
    <lineage>
        <taxon>Archaea</taxon>
        <taxon>Thermoproteota</taxon>
        <taxon>Thermoprotei</taxon>
        <taxon>Sulfolobales</taxon>
        <taxon>Sulfolobaceae</taxon>
        <taxon>Metallosphaera</taxon>
    </lineage>
</organism>
<dbReference type="GeneID" id="10493358"/>
<dbReference type="HOGENOM" id="CLU_1485919_0_0_2"/>
<reference evidence="2 3" key="1">
    <citation type="journal article" date="2011" name="J. Bacteriol.">
        <title>Complete genome sequence of Metallosphaera cuprina, a metal sulfide-oxidizing archaeon from a hot spring.</title>
        <authorList>
            <person name="Liu L.J."/>
            <person name="You X.Y."/>
            <person name="Zheng H."/>
            <person name="Wang S."/>
            <person name="Jiang C.Y."/>
            <person name="Liu S.J."/>
        </authorList>
    </citation>
    <scope>NUCLEOTIDE SEQUENCE [LARGE SCALE GENOMIC DNA]</scope>
    <source>
        <strain evidence="2 3">Ar-4</strain>
    </source>
</reference>
<evidence type="ECO:0000313" key="2">
    <source>
        <dbReference type="EMBL" id="AEB95272.1"/>
    </source>
</evidence>
<dbReference type="STRING" id="1006006.Mcup_1167"/>
<keyword evidence="3" id="KW-1185">Reference proteome</keyword>
<feature type="transmembrane region" description="Helical" evidence="1">
    <location>
        <begin position="7"/>
        <end position="26"/>
    </location>
</feature>
<feature type="transmembrane region" description="Helical" evidence="1">
    <location>
        <begin position="94"/>
        <end position="115"/>
    </location>
</feature>
<feature type="transmembrane region" description="Helical" evidence="1">
    <location>
        <begin position="32"/>
        <end position="56"/>
    </location>
</feature>
<feature type="transmembrane region" description="Helical" evidence="1">
    <location>
        <begin position="68"/>
        <end position="88"/>
    </location>
</feature>
<proteinExistence type="predicted"/>
<evidence type="ECO:0000313" key="3">
    <source>
        <dbReference type="Proteomes" id="UP000007812"/>
    </source>
</evidence>
<dbReference type="PATRIC" id="fig|1006006.8.peg.1163"/>
<evidence type="ECO:0000256" key="1">
    <source>
        <dbReference type="SAM" id="Phobius"/>
    </source>
</evidence>
<dbReference type="KEGG" id="mcn:Mcup_1167"/>
<keyword evidence="1" id="KW-1133">Transmembrane helix</keyword>
<keyword evidence="1" id="KW-0812">Transmembrane</keyword>
<accession>F4G374</accession>
<dbReference type="EMBL" id="CP002656">
    <property type="protein sequence ID" value="AEB95272.1"/>
    <property type="molecule type" value="Genomic_DNA"/>
</dbReference>
<dbReference type="AlphaFoldDB" id="F4G374"/>
<dbReference type="OrthoDB" id="37207at2157"/>
<sequence>MDSKFLFKGNLVSLIASLIILAGLVLLEINGISFALSGTFLAIMTVVWILAIPSLVSYHRSKLERRWILDFFGIAAMVITLVGLILAYQRSFLGVEIIVLGYTLEPIAGISIYLTANKISKLYSSLFFWGAVVFTFGLPLYFFNLGDISIFGDVVKMVGIVMLMRSYLLSNLTKR</sequence>
<feature type="transmembrane region" description="Helical" evidence="1">
    <location>
        <begin position="122"/>
        <end position="142"/>
    </location>
</feature>
<keyword evidence="1" id="KW-0472">Membrane</keyword>
<name>F4G374_METCR</name>
<dbReference type="RefSeq" id="WP_013737770.1">
    <property type="nucleotide sequence ID" value="NC_015435.1"/>
</dbReference>